<proteinExistence type="predicted"/>
<keyword evidence="1" id="KW-0732">Signal</keyword>
<organism evidence="4 5">
    <name type="scientific">Paenibacillus helianthi</name>
    <dbReference type="NCBI Taxonomy" id="1349432"/>
    <lineage>
        <taxon>Bacteria</taxon>
        <taxon>Bacillati</taxon>
        <taxon>Bacillota</taxon>
        <taxon>Bacilli</taxon>
        <taxon>Bacillales</taxon>
        <taxon>Paenibacillaceae</taxon>
        <taxon>Paenibacillus</taxon>
    </lineage>
</organism>
<protein>
    <recommendedName>
        <fullName evidence="3">Alginate lyase domain-containing protein</fullName>
    </recommendedName>
</protein>
<evidence type="ECO:0000313" key="4">
    <source>
        <dbReference type="EMBL" id="OKP85423.1"/>
    </source>
</evidence>
<dbReference type="InterPro" id="IPR008397">
    <property type="entry name" value="Alginate_lyase_dom"/>
</dbReference>
<evidence type="ECO:0000256" key="1">
    <source>
        <dbReference type="ARBA" id="ARBA00022729"/>
    </source>
</evidence>
<dbReference type="SUPFAM" id="SSF48230">
    <property type="entry name" value="Chondroitin AC/alginate lyase"/>
    <property type="match status" value="1"/>
</dbReference>
<dbReference type="EMBL" id="LVWI01000044">
    <property type="protein sequence ID" value="OKP85423.1"/>
    <property type="molecule type" value="Genomic_DNA"/>
</dbReference>
<keyword evidence="2" id="KW-0456">Lyase</keyword>
<dbReference type="Pfam" id="PF05426">
    <property type="entry name" value="Alginate_lyase"/>
    <property type="match status" value="1"/>
</dbReference>
<name>A0ABX3ENL0_9BACL</name>
<dbReference type="RefSeq" id="WP_074107944.1">
    <property type="nucleotide sequence ID" value="NZ_LVWI01000044.1"/>
</dbReference>
<dbReference type="Proteomes" id="UP000186058">
    <property type="component" value="Unassembled WGS sequence"/>
</dbReference>
<dbReference type="InterPro" id="IPR008929">
    <property type="entry name" value="Chondroitin_lyas"/>
</dbReference>
<comment type="caution">
    <text evidence="4">The sequence shown here is derived from an EMBL/GenBank/DDBJ whole genome shotgun (WGS) entry which is preliminary data.</text>
</comment>
<gene>
    <name evidence="4" type="ORF">A3844_15930</name>
</gene>
<evidence type="ECO:0000259" key="3">
    <source>
        <dbReference type="Pfam" id="PF05426"/>
    </source>
</evidence>
<evidence type="ECO:0000256" key="2">
    <source>
        <dbReference type="ARBA" id="ARBA00023239"/>
    </source>
</evidence>
<evidence type="ECO:0000313" key="5">
    <source>
        <dbReference type="Proteomes" id="UP000186058"/>
    </source>
</evidence>
<accession>A0ABX3ENL0</accession>
<reference evidence="4 5" key="1">
    <citation type="submission" date="2016-03" db="EMBL/GenBank/DDBJ databases">
        <authorList>
            <person name="Sant'Anna F.H."/>
            <person name="Ambrosini A."/>
            <person name="Souza R."/>
            <person name="Bach E."/>
            <person name="Fernandes G."/>
            <person name="Balsanelli E."/>
            <person name="Baura V.A."/>
            <person name="Souza E.M."/>
            <person name="Passaglia L."/>
        </authorList>
    </citation>
    <scope>NUCLEOTIDE SEQUENCE [LARGE SCALE GENOMIC DNA]</scope>
    <source>
        <strain evidence="4 5">P26E</strain>
    </source>
</reference>
<feature type="domain" description="Alginate lyase" evidence="3">
    <location>
        <begin position="47"/>
        <end position="258"/>
    </location>
</feature>
<dbReference type="Gene3D" id="1.50.10.100">
    <property type="entry name" value="Chondroitin AC/alginate lyase"/>
    <property type="match status" value="1"/>
</dbReference>
<keyword evidence="5" id="KW-1185">Reference proteome</keyword>
<sequence>MPENERIDAPMNSHTAQNQLLHVANEGMSVSCHAVPSWHIPGFYFDTTGHQTAKRLMEADAQSACTAALAYRFTGESIYADKAAELIDGWATVNKELAGDDGPLVSAYLGTGLLQAAELIKHYPGWPKENKDQFISWMSEVFLPAWVTIPLRNNWWSWSLYARLSLFRFMDDQARFAEAAAHLKEHIDNSLAPSGLIPEETMRGSNSIWYHYFSLAPITAAMKLIHDTTGENLFHWTSPGGANIKTALDTLFYYADGHIEEWPYDKDQKFPKPLASDSWPLDLFEAMSKVYKEPEYERFVAPYRPITGNKNLNSGYYQSYAWIFPELQFMDE</sequence>